<evidence type="ECO:0000313" key="1">
    <source>
        <dbReference type="EMBL" id="OAY84505.1"/>
    </source>
</evidence>
<dbReference type="AlphaFoldDB" id="A0A199W6G7"/>
<protein>
    <submittedName>
        <fullName evidence="1">Uncharacterized protein</fullName>
    </submittedName>
</protein>
<organism evidence="1 2">
    <name type="scientific">Ananas comosus</name>
    <name type="common">Pineapple</name>
    <name type="synonym">Ananas ananas</name>
    <dbReference type="NCBI Taxonomy" id="4615"/>
    <lineage>
        <taxon>Eukaryota</taxon>
        <taxon>Viridiplantae</taxon>
        <taxon>Streptophyta</taxon>
        <taxon>Embryophyta</taxon>
        <taxon>Tracheophyta</taxon>
        <taxon>Spermatophyta</taxon>
        <taxon>Magnoliopsida</taxon>
        <taxon>Liliopsida</taxon>
        <taxon>Poales</taxon>
        <taxon>Bromeliaceae</taxon>
        <taxon>Bromelioideae</taxon>
        <taxon>Ananas</taxon>
    </lineage>
</organism>
<dbReference type="Proteomes" id="UP000092600">
    <property type="component" value="Unassembled WGS sequence"/>
</dbReference>
<comment type="caution">
    <text evidence="1">The sequence shown here is derived from an EMBL/GenBank/DDBJ whole genome shotgun (WGS) entry which is preliminary data.</text>
</comment>
<proteinExistence type="predicted"/>
<sequence length="54" mass="6178">MKRNPLRCCIETQTWSLTQKTGIMRERNAHRAVKAIVVRRHSQGLRGRGFGKGS</sequence>
<dbReference type="EMBL" id="LSRQ01000215">
    <property type="protein sequence ID" value="OAY84505.1"/>
    <property type="molecule type" value="Genomic_DNA"/>
</dbReference>
<accession>A0A199W6G7</accession>
<evidence type="ECO:0000313" key="2">
    <source>
        <dbReference type="Proteomes" id="UP000092600"/>
    </source>
</evidence>
<gene>
    <name evidence="1" type="ORF">ACMD2_16760</name>
</gene>
<name>A0A199W6G7_ANACO</name>
<reference evidence="1 2" key="1">
    <citation type="journal article" date="2016" name="DNA Res.">
        <title>The draft genome of MD-2 pineapple using hybrid error correction of long reads.</title>
        <authorList>
            <person name="Redwan R.M."/>
            <person name="Saidin A."/>
            <person name="Kumar S.V."/>
        </authorList>
    </citation>
    <scope>NUCLEOTIDE SEQUENCE [LARGE SCALE GENOMIC DNA]</scope>
    <source>
        <strain evidence="2">cv. MD2</strain>
        <tissue evidence="1">Leaf</tissue>
    </source>
</reference>